<dbReference type="Proteomes" id="UP000612899">
    <property type="component" value="Unassembled WGS sequence"/>
</dbReference>
<dbReference type="InterPro" id="IPR043429">
    <property type="entry name" value="ArtM/GltK/GlnP/TcyL/YhdX-like"/>
</dbReference>
<evidence type="ECO:0000256" key="2">
    <source>
        <dbReference type="ARBA" id="ARBA00022692"/>
    </source>
</evidence>
<dbReference type="AlphaFoldDB" id="A0A8J3VM82"/>
<dbReference type="InterPro" id="IPR035906">
    <property type="entry name" value="MetI-like_sf"/>
</dbReference>
<evidence type="ECO:0000256" key="3">
    <source>
        <dbReference type="ARBA" id="ARBA00022989"/>
    </source>
</evidence>
<comment type="subcellular location">
    <subcellularLocation>
        <location evidence="5">Cell membrane</location>
        <topology evidence="5">Multi-pass membrane protein</topology>
    </subcellularLocation>
    <subcellularLocation>
        <location evidence="1">Membrane</location>
        <topology evidence="1">Multi-pass membrane protein</topology>
    </subcellularLocation>
</comment>
<evidence type="ECO:0000256" key="4">
    <source>
        <dbReference type="ARBA" id="ARBA00023136"/>
    </source>
</evidence>
<reference evidence="7" key="1">
    <citation type="submission" date="2021-01" db="EMBL/GenBank/DDBJ databases">
        <title>Whole genome shotgun sequence of Rhizocola hellebori NBRC 109834.</title>
        <authorList>
            <person name="Komaki H."/>
            <person name="Tamura T."/>
        </authorList>
    </citation>
    <scope>NUCLEOTIDE SEQUENCE</scope>
    <source>
        <strain evidence="7">NBRC 109834</strain>
    </source>
</reference>
<dbReference type="PROSITE" id="PS50928">
    <property type="entry name" value="ABC_TM1"/>
    <property type="match status" value="1"/>
</dbReference>
<dbReference type="InterPro" id="IPR000515">
    <property type="entry name" value="MetI-like"/>
</dbReference>
<gene>
    <name evidence="7" type="ORF">Rhe02_90150</name>
</gene>
<keyword evidence="3 5" id="KW-1133">Transmembrane helix</keyword>
<evidence type="ECO:0000313" key="7">
    <source>
        <dbReference type="EMBL" id="GIH10948.1"/>
    </source>
</evidence>
<keyword evidence="8" id="KW-1185">Reference proteome</keyword>
<organism evidence="7 8">
    <name type="scientific">Rhizocola hellebori</name>
    <dbReference type="NCBI Taxonomy" id="1392758"/>
    <lineage>
        <taxon>Bacteria</taxon>
        <taxon>Bacillati</taxon>
        <taxon>Actinomycetota</taxon>
        <taxon>Actinomycetes</taxon>
        <taxon>Micromonosporales</taxon>
        <taxon>Micromonosporaceae</taxon>
        <taxon>Rhizocola</taxon>
    </lineage>
</organism>
<name>A0A8J3VM82_9ACTN</name>
<feature type="transmembrane region" description="Helical" evidence="5">
    <location>
        <begin position="76"/>
        <end position="98"/>
    </location>
</feature>
<dbReference type="RefSeq" id="WP_203914668.1">
    <property type="nucleotide sequence ID" value="NZ_BONY01000112.1"/>
</dbReference>
<feature type="transmembrane region" description="Helical" evidence="5">
    <location>
        <begin position="164"/>
        <end position="183"/>
    </location>
</feature>
<dbReference type="PANTHER" id="PTHR30614:SF21">
    <property type="entry name" value="AMINO ACID ABC TRANSPORTER PERMEASE"/>
    <property type="match status" value="1"/>
</dbReference>
<dbReference type="GO" id="GO:0006865">
    <property type="term" value="P:amino acid transport"/>
    <property type="evidence" value="ECO:0007669"/>
    <property type="project" value="TreeGrafter"/>
</dbReference>
<sequence length="332" mass="36165">MSNNVLYDAPGPRTRRNTLIASLLAGVLIIVGLYFFVFRPLQDHGQLSMQLWGPIIDPGNEYFSPLWDRMRDGWTATFKAAILALLASFIVGTGLAMLRAQLRANKGRRYDDRPRLLSAASYYGSMGASGISRVWVEFFRGLPVVVTLFLVGKIADNYLQWDPLWTVIVGLTLYNGVVIGEILRSGMAGLPTGQREAASAVGLSAGQSIRLVQLPQAFRIMLPALISQAVVIFKDTSLGGLIVGYEEALRVGRGIVEVLNNSLPMYLTVGIMYMAVCYALSKLAEYFQRRTRRSGLVAVAPAAAVSALELSIEASGEPIKEADIPAQARAPR</sequence>
<dbReference type="Gene3D" id="1.10.3720.10">
    <property type="entry name" value="MetI-like"/>
    <property type="match status" value="1"/>
</dbReference>
<evidence type="ECO:0000313" key="8">
    <source>
        <dbReference type="Proteomes" id="UP000612899"/>
    </source>
</evidence>
<keyword evidence="4 5" id="KW-0472">Membrane</keyword>
<feature type="domain" description="ABC transmembrane type-1" evidence="6">
    <location>
        <begin position="74"/>
        <end position="284"/>
    </location>
</feature>
<accession>A0A8J3VM82</accession>
<dbReference type="CDD" id="cd06261">
    <property type="entry name" value="TM_PBP2"/>
    <property type="match status" value="1"/>
</dbReference>
<dbReference type="GO" id="GO:0055085">
    <property type="term" value="P:transmembrane transport"/>
    <property type="evidence" value="ECO:0007669"/>
    <property type="project" value="InterPro"/>
</dbReference>
<keyword evidence="2 5" id="KW-0812">Transmembrane</keyword>
<dbReference type="Pfam" id="PF00528">
    <property type="entry name" value="BPD_transp_1"/>
    <property type="match status" value="1"/>
</dbReference>
<feature type="transmembrane region" description="Helical" evidence="5">
    <location>
        <begin position="20"/>
        <end position="38"/>
    </location>
</feature>
<protein>
    <submittedName>
        <fullName evidence="7">Glutamate ABC transporter permease</fullName>
    </submittedName>
</protein>
<evidence type="ECO:0000256" key="5">
    <source>
        <dbReference type="RuleBase" id="RU363032"/>
    </source>
</evidence>
<comment type="caution">
    <text evidence="7">The sequence shown here is derived from an EMBL/GenBank/DDBJ whole genome shotgun (WGS) entry which is preliminary data.</text>
</comment>
<keyword evidence="5" id="KW-0813">Transport</keyword>
<dbReference type="GO" id="GO:0005886">
    <property type="term" value="C:plasma membrane"/>
    <property type="evidence" value="ECO:0007669"/>
    <property type="project" value="UniProtKB-SubCell"/>
</dbReference>
<feature type="transmembrane region" description="Helical" evidence="5">
    <location>
        <begin position="265"/>
        <end position="284"/>
    </location>
</feature>
<dbReference type="PANTHER" id="PTHR30614">
    <property type="entry name" value="MEMBRANE COMPONENT OF AMINO ACID ABC TRANSPORTER"/>
    <property type="match status" value="1"/>
</dbReference>
<dbReference type="SUPFAM" id="SSF161098">
    <property type="entry name" value="MetI-like"/>
    <property type="match status" value="1"/>
</dbReference>
<dbReference type="EMBL" id="BONY01000112">
    <property type="protein sequence ID" value="GIH10948.1"/>
    <property type="molecule type" value="Genomic_DNA"/>
</dbReference>
<evidence type="ECO:0000256" key="1">
    <source>
        <dbReference type="ARBA" id="ARBA00004141"/>
    </source>
</evidence>
<evidence type="ECO:0000259" key="6">
    <source>
        <dbReference type="PROSITE" id="PS50928"/>
    </source>
</evidence>
<feature type="transmembrane region" description="Helical" evidence="5">
    <location>
        <begin position="220"/>
        <end position="245"/>
    </location>
</feature>
<proteinExistence type="inferred from homology"/>
<comment type="similarity">
    <text evidence="5">Belongs to the binding-protein-dependent transport system permease family.</text>
</comment>